<comment type="subunit">
    <text evidence="8">Probable component of the PAM complex at least composed of a mitochondrial HSP70 protein, TIMM44 and TIMM14. The complex interacts with the TIMM23 component of the TIM17:23 complex.</text>
</comment>
<keyword evidence="5" id="KW-0472">Membrane</keyword>
<dbReference type="SUPFAM" id="SSF46565">
    <property type="entry name" value="Chaperone J-domain"/>
    <property type="match status" value="1"/>
</dbReference>
<dbReference type="InterPro" id="IPR036869">
    <property type="entry name" value="J_dom_sf"/>
</dbReference>
<dbReference type="GO" id="GO:0005516">
    <property type="term" value="F:calmodulin binding"/>
    <property type="evidence" value="ECO:0007669"/>
    <property type="project" value="UniProtKB-KW"/>
</dbReference>
<evidence type="ECO:0000256" key="5">
    <source>
        <dbReference type="ARBA" id="ARBA00023136"/>
    </source>
</evidence>
<feature type="domain" description="J" evidence="10">
    <location>
        <begin position="653"/>
        <end position="706"/>
    </location>
</feature>
<keyword evidence="3" id="KW-0112">Calmodulin-binding</keyword>
<evidence type="ECO:0000256" key="6">
    <source>
        <dbReference type="ARBA" id="ARBA00024341"/>
    </source>
</evidence>
<sequence length="712" mass="77848">MGKKGGCFSAVKKAFRPEPKDKKTHQPRTGCFGKLKKRAPVSLLEETALASPAPPPAPAIPAPPPPNKDVKLTETENEQNKHAYSVAIATAVAAEAAVAAAQAAAEVVRLTSVPLHSGKSTEEIAAIKIQTAFRGYLARRALQALRGLVRLKFLIQGQSVKRQAATTLKYMQTLARVQSQIRARRLRMSEENQALQRQLQQRHERELDKLRTSVLEDWNDSTQSKEQVEAKLQGRQEAAIRRERALAYAFSHQDHPQLFIQADKDFDVFGDNSMRTWKKPSQSANPTFMDPNNPHWGWSWLERWMAARPWESQSAVDHSDNASVKSAASRAVSVGEITKAYYHRNLNQDNKPSPTGQKSSRTQSRGSPSTPPSIAPSSSSVTGRRKQPSPRGSGLSGDDDLRSVLSVQSDRCRRHSIGGLSLTDDESFMSSHAVPSYMTPTQSAKARSRLPSPLGSAKPETPGKASAASAKKRLSFSGSPSGPRRHSSPAKVDSSSIKDIEAHTEDKLINDVSRESLRDGVGLLVTGQDTSTPKVVIAFRESVEQKNKAPEILNETSNFRFKFGYFGNMLPPDKSCAMAQDYESGFSIGIFENLRLLDVHQATPFLAGLAVAAAALAGRYGIQAWQAFKARPPTAKMRKFYEGGFQPTMTKREASLILGVRENATPDKVKEAHRKVMVANHPDAGGSHYLASKINEAKDVMLGKTKGSGSAF</sequence>
<dbReference type="AlphaFoldDB" id="A0A6A1W146"/>
<dbReference type="EMBL" id="RXIC02000021">
    <property type="protein sequence ID" value="KAB1218046.1"/>
    <property type="molecule type" value="Genomic_DNA"/>
</dbReference>
<organism evidence="11 12">
    <name type="scientific">Morella rubra</name>
    <name type="common">Chinese bayberry</name>
    <dbReference type="NCBI Taxonomy" id="262757"/>
    <lineage>
        <taxon>Eukaryota</taxon>
        <taxon>Viridiplantae</taxon>
        <taxon>Streptophyta</taxon>
        <taxon>Embryophyta</taxon>
        <taxon>Tracheophyta</taxon>
        <taxon>Spermatophyta</taxon>
        <taxon>Magnoliopsida</taxon>
        <taxon>eudicotyledons</taxon>
        <taxon>Gunneridae</taxon>
        <taxon>Pentapetalae</taxon>
        <taxon>rosids</taxon>
        <taxon>fabids</taxon>
        <taxon>Fagales</taxon>
        <taxon>Myricaceae</taxon>
        <taxon>Morella</taxon>
    </lineage>
</organism>
<dbReference type="PROSITE" id="PS50096">
    <property type="entry name" value="IQ"/>
    <property type="match status" value="1"/>
</dbReference>
<feature type="compositionally biased region" description="Low complexity" evidence="9">
    <location>
        <begin position="464"/>
        <end position="482"/>
    </location>
</feature>
<dbReference type="InterPro" id="IPR001623">
    <property type="entry name" value="DnaJ_domain"/>
</dbReference>
<dbReference type="InterPro" id="IPR000048">
    <property type="entry name" value="IQ_motif_EF-hand-BS"/>
</dbReference>
<name>A0A6A1W146_9ROSI</name>
<dbReference type="PROSITE" id="PS50076">
    <property type="entry name" value="DNAJ_2"/>
    <property type="match status" value="1"/>
</dbReference>
<dbReference type="FunFam" id="1.10.287.110:FF:000001">
    <property type="entry name" value="Import inner membrane translocase subunit tim14"/>
    <property type="match status" value="1"/>
</dbReference>
<evidence type="ECO:0000256" key="8">
    <source>
        <dbReference type="ARBA" id="ARBA00063640"/>
    </source>
</evidence>
<dbReference type="Gene3D" id="1.10.287.110">
    <property type="entry name" value="DnaJ domain"/>
    <property type="match status" value="1"/>
</dbReference>
<comment type="subcellular location">
    <subcellularLocation>
        <location evidence="1">Mitochondrion inner membrane</location>
    </subcellularLocation>
</comment>
<dbReference type="CDD" id="cd23767">
    <property type="entry name" value="IQCD"/>
    <property type="match status" value="1"/>
</dbReference>
<keyword evidence="12" id="KW-1185">Reference proteome</keyword>
<comment type="caution">
    <text evidence="11">The sequence shown here is derived from an EMBL/GenBank/DDBJ whole genome shotgun (WGS) entry which is preliminary data.</text>
</comment>
<dbReference type="PANTHER" id="PTHR32295">
    <property type="entry name" value="IQ-DOMAIN 5-RELATED"/>
    <property type="match status" value="1"/>
</dbReference>
<feature type="compositionally biased region" description="Pro residues" evidence="9">
    <location>
        <begin position="52"/>
        <end position="67"/>
    </location>
</feature>
<feature type="region of interest" description="Disordered" evidence="9">
    <location>
        <begin position="436"/>
        <end position="499"/>
    </location>
</feature>
<dbReference type="SMART" id="SM00271">
    <property type="entry name" value="DnaJ"/>
    <property type="match status" value="1"/>
</dbReference>
<evidence type="ECO:0000256" key="9">
    <source>
        <dbReference type="SAM" id="MobiDB-lite"/>
    </source>
</evidence>
<dbReference type="PANTHER" id="PTHR32295:SF216">
    <property type="entry name" value="PROTEIN IQ-DOMAIN 3"/>
    <property type="match status" value="1"/>
</dbReference>
<dbReference type="SMART" id="SM00015">
    <property type="entry name" value="IQ"/>
    <property type="match status" value="1"/>
</dbReference>
<comment type="function">
    <text evidence="7">Component of the PAM complex, a complex required for the translocation of transit peptide-containing proteins from the inner membrane into the mitochondrial matrix in an ATP-dependent manner.</text>
</comment>
<dbReference type="Pfam" id="PF00612">
    <property type="entry name" value="IQ"/>
    <property type="match status" value="1"/>
</dbReference>
<evidence type="ECO:0000313" key="11">
    <source>
        <dbReference type="EMBL" id="KAB1218046.1"/>
    </source>
</evidence>
<evidence type="ECO:0000256" key="7">
    <source>
        <dbReference type="ARBA" id="ARBA00059031"/>
    </source>
</evidence>
<dbReference type="Gene3D" id="1.20.5.190">
    <property type="match status" value="1"/>
</dbReference>
<proteinExistence type="inferred from homology"/>
<comment type="similarity">
    <text evidence="6">Belongs to the IQD family.</text>
</comment>
<feature type="compositionally biased region" description="Polar residues" evidence="9">
    <location>
        <begin position="345"/>
        <end position="366"/>
    </location>
</feature>
<evidence type="ECO:0000256" key="1">
    <source>
        <dbReference type="ARBA" id="ARBA00004273"/>
    </source>
</evidence>
<dbReference type="OrthoDB" id="1923765at2759"/>
<accession>A0A6A1W146</accession>
<dbReference type="GO" id="GO:0005743">
    <property type="term" value="C:mitochondrial inner membrane"/>
    <property type="evidence" value="ECO:0007669"/>
    <property type="project" value="UniProtKB-SubCell"/>
</dbReference>
<evidence type="ECO:0000256" key="2">
    <source>
        <dbReference type="ARBA" id="ARBA00022792"/>
    </source>
</evidence>
<evidence type="ECO:0000313" key="12">
    <source>
        <dbReference type="Proteomes" id="UP000516437"/>
    </source>
</evidence>
<dbReference type="Proteomes" id="UP000516437">
    <property type="component" value="Chromosome 3"/>
</dbReference>
<reference evidence="11 12" key="1">
    <citation type="journal article" date="2019" name="Plant Biotechnol. J.">
        <title>The red bayberry genome and genetic basis of sex determination.</title>
        <authorList>
            <person name="Jia H.M."/>
            <person name="Jia H.J."/>
            <person name="Cai Q.L."/>
            <person name="Wang Y."/>
            <person name="Zhao H.B."/>
            <person name="Yang W.F."/>
            <person name="Wang G.Y."/>
            <person name="Li Y.H."/>
            <person name="Zhan D.L."/>
            <person name="Shen Y.T."/>
            <person name="Niu Q.F."/>
            <person name="Chang L."/>
            <person name="Qiu J."/>
            <person name="Zhao L."/>
            <person name="Xie H.B."/>
            <person name="Fu W.Y."/>
            <person name="Jin J."/>
            <person name="Li X.W."/>
            <person name="Jiao Y."/>
            <person name="Zhou C.C."/>
            <person name="Tu T."/>
            <person name="Chai C.Y."/>
            <person name="Gao J.L."/>
            <person name="Fan L.J."/>
            <person name="van de Weg E."/>
            <person name="Wang J.Y."/>
            <person name="Gao Z.S."/>
        </authorList>
    </citation>
    <scope>NUCLEOTIDE SEQUENCE [LARGE SCALE GENOMIC DNA]</scope>
    <source>
        <tissue evidence="11">Leaves</tissue>
    </source>
</reference>
<evidence type="ECO:0000259" key="10">
    <source>
        <dbReference type="PROSITE" id="PS50076"/>
    </source>
</evidence>
<dbReference type="CDD" id="cd06257">
    <property type="entry name" value="DnaJ"/>
    <property type="match status" value="1"/>
</dbReference>
<keyword evidence="4" id="KW-0496">Mitochondrion</keyword>
<feature type="region of interest" description="Disordered" evidence="9">
    <location>
        <begin position="45"/>
        <end position="72"/>
    </location>
</feature>
<feature type="region of interest" description="Disordered" evidence="9">
    <location>
        <begin position="1"/>
        <end position="32"/>
    </location>
</feature>
<keyword evidence="2" id="KW-0999">Mitochondrion inner membrane</keyword>
<evidence type="ECO:0000256" key="3">
    <source>
        <dbReference type="ARBA" id="ARBA00022860"/>
    </source>
</evidence>
<feature type="region of interest" description="Disordered" evidence="9">
    <location>
        <begin position="342"/>
        <end position="401"/>
    </location>
</feature>
<protein>
    <submittedName>
        <fullName evidence="11">Protein IQ-DOMAIN 1</fullName>
    </submittedName>
</protein>
<evidence type="ECO:0000256" key="4">
    <source>
        <dbReference type="ARBA" id="ARBA00023128"/>
    </source>
</evidence>
<gene>
    <name evidence="11" type="ORF">CJ030_MR3G014544</name>
</gene>